<gene>
    <name evidence="4" type="ORF">H8S40_05165</name>
</gene>
<dbReference type="EMBL" id="JACOPE010000001">
    <property type="protein sequence ID" value="MBC5682963.1"/>
    <property type="molecule type" value="Genomic_DNA"/>
</dbReference>
<dbReference type="InterPro" id="IPR000917">
    <property type="entry name" value="Sulfatase_N"/>
</dbReference>
<dbReference type="Pfam" id="PF00884">
    <property type="entry name" value="Sulfatase"/>
    <property type="match status" value="1"/>
</dbReference>
<evidence type="ECO:0000256" key="2">
    <source>
        <dbReference type="ARBA" id="ARBA00022801"/>
    </source>
</evidence>
<sequence length="477" mass="56052">MNVLFFFTDEMRADVLRCYGNQVSKTPNYDWIAKEGTCFENTYVANPVCVGSRCSLLTGWYPHVNGHRSLLHFIDEHHPNFMKDFKDAGYNVQFYGKNHCLNDEASRQSFTKSLGLKLAWRKDNEVVKTEKLPMFSGRYHMLLEPMEDEELEEMTDTKMVNAGVDFLNHYQKGENPFFLFVSLNNPHAPYTIPKKYYDMYNPDDLPELRRKDLENKPAFMRIIREYSHFEKVDDDIFRKCAAVYLGMVKYCDDMLGRLIEALKQNRLLEDTIIVTSSDHGDWAGDYGLVEKWPNAFDDDLTKVPLLIRVPNSLKEHKVKQLVSELDIFPTLLDYAGIKAKHDHFGKSLRNLIDGEKETEDAVVYCEGGYDVREQQCFEGTERDYNFLMRPECIYYPKMLIQQERQECVCRGTMMRKKNWKLIVRTNGENELYNLEVDAKEEKNLYYNPNYKNIVCEMKNQMLDWYLQTSDVVPGLQE</sequence>
<keyword evidence="2" id="KW-0378">Hydrolase</keyword>
<evidence type="ECO:0000256" key="1">
    <source>
        <dbReference type="ARBA" id="ARBA00022723"/>
    </source>
</evidence>
<dbReference type="CDD" id="cd16150">
    <property type="entry name" value="sulfatase_like"/>
    <property type="match status" value="1"/>
</dbReference>
<accession>A0ABR7G6B4</accession>
<name>A0ABR7G6B4_9FIRM</name>
<feature type="domain" description="Sulfatase N-terminal" evidence="3">
    <location>
        <begin position="2"/>
        <end position="337"/>
    </location>
</feature>
<dbReference type="Proteomes" id="UP000631576">
    <property type="component" value="Unassembled WGS sequence"/>
</dbReference>
<dbReference type="Gene3D" id="3.40.720.10">
    <property type="entry name" value="Alkaline Phosphatase, subunit A"/>
    <property type="match status" value="1"/>
</dbReference>
<proteinExistence type="predicted"/>
<dbReference type="RefSeq" id="WP_186864751.1">
    <property type="nucleotide sequence ID" value="NZ_JACOPE010000001.1"/>
</dbReference>
<dbReference type="PANTHER" id="PTHR45953:SF1">
    <property type="entry name" value="IDURONATE 2-SULFATASE"/>
    <property type="match status" value="1"/>
</dbReference>
<protein>
    <submittedName>
        <fullName evidence="4">Sulfatase-like hydrolase/transferase</fullName>
    </submittedName>
</protein>
<evidence type="ECO:0000259" key="3">
    <source>
        <dbReference type="Pfam" id="PF00884"/>
    </source>
</evidence>
<evidence type="ECO:0000313" key="5">
    <source>
        <dbReference type="Proteomes" id="UP000631576"/>
    </source>
</evidence>
<evidence type="ECO:0000313" key="4">
    <source>
        <dbReference type="EMBL" id="MBC5682963.1"/>
    </source>
</evidence>
<reference evidence="4 5" key="1">
    <citation type="submission" date="2020-08" db="EMBL/GenBank/DDBJ databases">
        <title>Genome public.</title>
        <authorList>
            <person name="Liu C."/>
            <person name="Sun Q."/>
        </authorList>
    </citation>
    <scope>NUCLEOTIDE SEQUENCE [LARGE SCALE GENOMIC DNA]</scope>
    <source>
        <strain evidence="4 5">NSJ-13</strain>
    </source>
</reference>
<keyword evidence="1" id="KW-0479">Metal-binding</keyword>
<dbReference type="InterPro" id="IPR017850">
    <property type="entry name" value="Alkaline_phosphatase_core_sf"/>
</dbReference>
<keyword evidence="5" id="KW-1185">Reference proteome</keyword>
<dbReference type="PANTHER" id="PTHR45953">
    <property type="entry name" value="IDURONATE 2-SULFATASE"/>
    <property type="match status" value="1"/>
</dbReference>
<organism evidence="4 5">
    <name type="scientific">Ruminococcus hominis</name>
    <dbReference type="NCBI Taxonomy" id="2763065"/>
    <lineage>
        <taxon>Bacteria</taxon>
        <taxon>Bacillati</taxon>
        <taxon>Bacillota</taxon>
        <taxon>Clostridia</taxon>
        <taxon>Eubacteriales</taxon>
        <taxon>Oscillospiraceae</taxon>
        <taxon>Ruminococcus</taxon>
    </lineage>
</organism>
<dbReference type="SUPFAM" id="SSF53649">
    <property type="entry name" value="Alkaline phosphatase-like"/>
    <property type="match status" value="1"/>
</dbReference>
<comment type="caution">
    <text evidence="4">The sequence shown here is derived from an EMBL/GenBank/DDBJ whole genome shotgun (WGS) entry which is preliminary data.</text>
</comment>